<evidence type="ECO:0000313" key="7">
    <source>
        <dbReference type="Proteomes" id="UP000317155"/>
    </source>
</evidence>
<comment type="similarity">
    <text evidence="1">Belongs to the peptidase S49 family.</text>
</comment>
<name>A0A550JK69_9BACT</name>
<organism evidence="6 7">
    <name type="scientific">Trichloromonas acetexigens</name>
    <dbReference type="NCBI Taxonomy" id="38815"/>
    <lineage>
        <taxon>Bacteria</taxon>
        <taxon>Pseudomonadati</taxon>
        <taxon>Thermodesulfobacteriota</taxon>
        <taxon>Desulfuromonadia</taxon>
        <taxon>Desulfuromonadales</taxon>
        <taxon>Trichloromonadaceae</taxon>
        <taxon>Trichloromonas</taxon>
    </lineage>
</organism>
<reference evidence="6 7" key="1">
    <citation type="submission" date="2019-07" db="EMBL/GenBank/DDBJ databases">
        <title>Insights of Desulfuromonas acetexigens electromicrobiology.</title>
        <authorList>
            <person name="Katuri K."/>
            <person name="Sapireddy V."/>
            <person name="Shaw D.R."/>
            <person name="Saikaly P."/>
        </authorList>
    </citation>
    <scope>NUCLEOTIDE SEQUENCE [LARGE SCALE GENOMIC DNA]</scope>
    <source>
        <strain evidence="6 7">2873</strain>
    </source>
</reference>
<dbReference type="CDD" id="cd07023">
    <property type="entry name" value="S49_Sppa_N_C"/>
    <property type="match status" value="1"/>
</dbReference>
<keyword evidence="3" id="KW-0378">Hydrolase</keyword>
<dbReference type="OrthoDB" id="9764363at2"/>
<dbReference type="AlphaFoldDB" id="A0A550JK69"/>
<evidence type="ECO:0000313" key="6">
    <source>
        <dbReference type="EMBL" id="TRO83618.1"/>
    </source>
</evidence>
<evidence type="ECO:0000256" key="1">
    <source>
        <dbReference type="ARBA" id="ARBA00008683"/>
    </source>
</evidence>
<dbReference type="InterPro" id="IPR047272">
    <property type="entry name" value="S49_SppA_C"/>
</dbReference>
<keyword evidence="2" id="KW-0645">Protease</keyword>
<dbReference type="GO" id="GO:0008236">
    <property type="term" value="F:serine-type peptidase activity"/>
    <property type="evidence" value="ECO:0007669"/>
    <property type="project" value="UniProtKB-KW"/>
</dbReference>
<dbReference type="PANTHER" id="PTHR42987">
    <property type="entry name" value="PEPTIDASE S49"/>
    <property type="match status" value="1"/>
</dbReference>
<accession>A0A550JK69</accession>
<dbReference type="PANTHER" id="PTHR42987:SF6">
    <property type="entry name" value="PROTEINASE IV"/>
    <property type="match status" value="1"/>
</dbReference>
<keyword evidence="4" id="KW-0720">Serine protease</keyword>
<evidence type="ECO:0000256" key="3">
    <source>
        <dbReference type="ARBA" id="ARBA00022801"/>
    </source>
</evidence>
<dbReference type="InterPro" id="IPR004635">
    <property type="entry name" value="Pept_S49_SppA"/>
</dbReference>
<keyword evidence="7" id="KW-1185">Reference proteome</keyword>
<proteinExistence type="inferred from homology"/>
<dbReference type="InterPro" id="IPR002142">
    <property type="entry name" value="Peptidase_S49"/>
</dbReference>
<dbReference type="NCBIfam" id="TIGR00706">
    <property type="entry name" value="SppA_dom"/>
    <property type="match status" value="1"/>
</dbReference>
<dbReference type="Gene3D" id="3.90.226.10">
    <property type="entry name" value="2-enoyl-CoA Hydratase, Chain A, domain 1"/>
    <property type="match status" value="2"/>
</dbReference>
<evidence type="ECO:0000256" key="2">
    <source>
        <dbReference type="ARBA" id="ARBA00022670"/>
    </source>
</evidence>
<sequence>MKRWTLLLSLLLLGGCAFVKIPLSDPVGSAREQVVEGSGRAKLAMVDISGLISLAPVGLERFSKEPPLIPRLKEELRLALKDPAVVGLLVRIDSGGGSVTASDILYHELKRFGEEKGVPVVACVMDKALSGGYYAALAADAIVAHPTALVGGVGVITFKFNIAGLLDKWGIEEETVKSGPLKDFWSPLRPSEPEEIALMQGVTDRFHQRFLGLIEENRELSPCTLKQLGRGGVFDATGAKGLRIVDEVGYLEDALALLRTLAGVDEARVVIYRRPGAYAENIYAAGAPLAQAAALLDGFAGEALLPSFRYQYAP</sequence>
<gene>
    <name evidence="6" type="primary">sppA</name>
    <name evidence="6" type="ORF">FL622_00100</name>
</gene>
<dbReference type="PROSITE" id="PS51257">
    <property type="entry name" value="PROKAR_LIPOPROTEIN"/>
    <property type="match status" value="1"/>
</dbReference>
<comment type="caution">
    <text evidence="6">The sequence shown here is derived from an EMBL/GenBank/DDBJ whole genome shotgun (WGS) entry which is preliminary data.</text>
</comment>
<dbReference type="Pfam" id="PF01343">
    <property type="entry name" value="Peptidase_S49"/>
    <property type="match status" value="1"/>
</dbReference>
<dbReference type="SUPFAM" id="SSF52096">
    <property type="entry name" value="ClpP/crotonase"/>
    <property type="match status" value="1"/>
</dbReference>
<dbReference type="Proteomes" id="UP000317155">
    <property type="component" value="Unassembled WGS sequence"/>
</dbReference>
<evidence type="ECO:0000256" key="4">
    <source>
        <dbReference type="ARBA" id="ARBA00022825"/>
    </source>
</evidence>
<dbReference type="InterPro" id="IPR029045">
    <property type="entry name" value="ClpP/crotonase-like_dom_sf"/>
</dbReference>
<feature type="domain" description="Peptidase S49" evidence="5">
    <location>
        <begin position="115"/>
        <end position="264"/>
    </location>
</feature>
<protein>
    <submittedName>
        <fullName evidence="6">Signal peptide peptidase SppA</fullName>
    </submittedName>
</protein>
<dbReference type="RefSeq" id="WP_092052135.1">
    <property type="nucleotide sequence ID" value="NZ_FOJJ01000001.1"/>
</dbReference>
<evidence type="ECO:0000259" key="5">
    <source>
        <dbReference type="Pfam" id="PF01343"/>
    </source>
</evidence>
<dbReference type="GO" id="GO:0006508">
    <property type="term" value="P:proteolysis"/>
    <property type="evidence" value="ECO:0007669"/>
    <property type="project" value="UniProtKB-KW"/>
</dbReference>
<dbReference type="EMBL" id="VJVV01000001">
    <property type="protein sequence ID" value="TRO83618.1"/>
    <property type="molecule type" value="Genomic_DNA"/>
</dbReference>